<organism evidence="1">
    <name type="scientific">marine metagenome</name>
    <dbReference type="NCBI Taxonomy" id="408172"/>
    <lineage>
        <taxon>unclassified sequences</taxon>
        <taxon>metagenomes</taxon>
        <taxon>ecological metagenomes</taxon>
    </lineage>
</organism>
<gene>
    <name evidence="1" type="ORF">METZ01_LOCUS304654</name>
</gene>
<name>A0A382MTB7_9ZZZZ</name>
<protein>
    <submittedName>
        <fullName evidence="1">Uncharacterized protein</fullName>
    </submittedName>
</protein>
<dbReference type="AlphaFoldDB" id="A0A382MTB7"/>
<proteinExistence type="predicted"/>
<dbReference type="EMBL" id="UINC01095594">
    <property type="protein sequence ID" value="SVC51800.1"/>
    <property type="molecule type" value="Genomic_DNA"/>
</dbReference>
<accession>A0A382MTB7</accession>
<feature type="non-terminal residue" evidence="1">
    <location>
        <position position="149"/>
    </location>
</feature>
<reference evidence="1" key="1">
    <citation type="submission" date="2018-05" db="EMBL/GenBank/DDBJ databases">
        <authorList>
            <person name="Lanie J.A."/>
            <person name="Ng W.-L."/>
            <person name="Kazmierczak K.M."/>
            <person name="Andrzejewski T.M."/>
            <person name="Davidsen T.M."/>
            <person name="Wayne K.J."/>
            <person name="Tettelin H."/>
            <person name="Glass J.I."/>
            <person name="Rusch D."/>
            <person name="Podicherti R."/>
            <person name="Tsui H.-C.T."/>
            <person name="Winkler M.E."/>
        </authorList>
    </citation>
    <scope>NUCLEOTIDE SEQUENCE</scope>
</reference>
<sequence length="149" mass="16928">MTLLAVAIGADRPAQPTQPRPPRIDPDYTDVVIPPNLAPLNFSVREPGTAFRVDIGSAGSDEWIEIVSETPDIRIPPSAWRRLLAEHAGEEIEVNVQTRGEDGAWERFQPITNRVARDSIDSHLVYRLLKPVYNRYLHMGIYQRELRSF</sequence>
<evidence type="ECO:0000313" key="1">
    <source>
        <dbReference type="EMBL" id="SVC51800.1"/>
    </source>
</evidence>